<name>A0A9P7A770_9AGAM</name>
<accession>A0A9P7A770</accession>
<dbReference type="Proteomes" id="UP000714275">
    <property type="component" value="Unassembled WGS sequence"/>
</dbReference>
<feature type="non-terminal residue" evidence="1">
    <location>
        <position position="88"/>
    </location>
</feature>
<protein>
    <recommendedName>
        <fullName evidence="3">ATP-dependent DNA helicase</fullName>
    </recommendedName>
</protein>
<keyword evidence="2" id="KW-1185">Reference proteome</keyword>
<gene>
    <name evidence="1" type="ORF">EV702DRAFT_949302</name>
</gene>
<feature type="non-terminal residue" evidence="1">
    <location>
        <position position="1"/>
    </location>
</feature>
<reference evidence="1" key="1">
    <citation type="journal article" date="2020" name="New Phytol.">
        <title>Comparative genomics reveals dynamic genome evolution in host specialist ectomycorrhizal fungi.</title>
        <authorList>
            <person name="Lofgren L.A."/>
            <person name="Nguyen N.H."/>
            <person name="Vilgalys R."/>
            <person name="Ruytinx J."/>
            <person name="Liao H.L."/>
            <person name="Branco S."/>
            <person name="Kuo A."/>
            <person name="LaButti K."/>
            <person name="Lipzen A."/>
            <person name="Andreopoulos W."/>
            <person name="Pangilinan J."/>
            <person name="Riley R."/>
            <person name="Hundley H."/>
            <person name="Na H."/>
            <person name="Barry K."/>
            <person name="Grigoriev I.V."/>
            <person name="Stajich J.E."/>
            <person name="Kennedy P.G."/>
        </authorList>
    </citation>
    <scope>NUCLEOTIDE SEQUENCE</scope>
    <source>
        <strain evidence="1">DOB743</strain>
    </source>
</reference>
<sequence>VIFAGDFYQFPPVAGSALYSPISTYANPSEQEILKRLGRLAWKTVNTVVTLTEQQRMKSDPPFGDAMQRLRVHECTYEDVDLFNARLM</sequence>
<organism evidence="1 2">
    <name type="scientific">Suillus placidus</name>
    <dbReference type="NCBI Taxonomy" id="48579"/>
    <lineage>
        <taxon>Eukaryota</taxon>
        <taxon>Fungi</taxon>
        <taxon>Dikarya</taxon>
        <taxon>Basidiomycota</taxon>
        <taxon>Agaricomycotina</taxon>
        <taxon>Agaricomycetes</taxon>
        <taxon>Agaricomycetidae</taxon>
        <taxon>Boletales</taxon>
        <taxon>Suillineae</taxon>
        <taxon>Suillaceae</taxon>
        <taxon>Suillus</taxon>
    </lineage>
</organism>
<evidence type="ECO:0000313" key="1">
    <source>
        <dbReference type="EMBL" id="KAG1782952.1"/>
    </source>
</evidence>
<dbReference type="AlphaFoldDB" id="A0A9P7A770"/>
<proteinExistence type="predicted"/>
<evidence type="ECO:0000313" key="2">
    <source>
        <dbReference type="Proteomes" id="UP000714275"/>
    </source>
</evidence>
<evidence type="ECO:0008006" key="3">
    <source>
        <dbReference type="Google" id="ProtNLM"/>
    </source>
</evidence>
<dbReference type="OrthoDB" id="432234at2759"/>
<dbReference type="EMBL" id="JABBWD010000002">
    <property type="protein sequence ID" value="KAG1782952.1"/>
    <property type="molecule type" value="Genomic_DNA"/>
</dbReference>
<comment type="caution">
    <text evidence="1">The sequence shown here is derived from an EMBL/GenBank/DDBJ whole genome shotgun (WGS) entry which is preliminary data.</text>
</comment>